<keyword evidence="4" id="KW-1185">Reference proteome</keyword>
<keyword evidence="2" id="KW-0732">Signal</keyword>
<evidence type="ECO:0000313" key="4">
    <source>
        <dbReference type="Proteomes" id="UP001216558"/>
    </source>
</evidence>
<evidence type="ECO:0000256" key="1">
    <source>
        <dbReference type="SAM" id="MobiDB-lite"/>
    </source>
</evidence>
<feature type="signal peptide" evidence="2">
    <location>
        <begin position="1"/>
        <end position="26"/>
    </location>
</feature>
<gene>
    <name evidence="3" type="ORF">OIK40_02375</name>
</gene>
<accession>A0ABT5JL51</accession>
<dbReference type="InterPro" id="IPR001096">
    <property type="entry name" value="Peptidase_C13"/>
</dbReference>
<dbReference type="EMBL" id="JAQQXQ010000001">
    <property type="protein sequence ID" value="MDC8753485.1"/>
    <property type="molecule type" value="Genomic_DNA"/>
</dbReference>
<reference evidence="3 4" key="1">
    <citation type="submission" date="2022-10" db="EMBL/GenBank/DDBJ databases">
        <title>Erythrobacter sp. sf7 Genome sequencing.</title>
        <authorList>
            <person name="Park S."/>
        </authorList>
    </citation>
    <scope>NUCLEOTIDE SEQUENCE [LARGE SCALE GENOMIC DNA]</scope>
    <source>
        <strain evidence="4">sf7</strain>
    </source>
</reference>
<dbReference type="Proteomes" id="UP001216558">
    <property type="component" value="Unassembled WGS sequence"/>
</dbReference>
<protein>
    <submittedName>
        <fullName evidence="3">C13 family peptidase</fullName>
    </submittedName>
</protein>
<proteinExistence type="predicted"/>
<name>A0ABT5JL51_9SPHN</name>
<dbReference type="Gene3D" id="3.40.50.1460">
    <property type="match status" value="1"/>
</dbReference>
<organism evidence="3 4">
    <name type="scientific">Erythrobacter fulvus</name>
    <dbReference type="NCBI Taxonomy" id="2987523"/>
    <lineage>
        <taxon>Bacteria</taxon>
        <taxon>Pseudomonadati</taxon>
        <taxon>Pseudomonadota</taxon>
        <taxon>Alphaproteobacteria</taxon>
        <taxon>Sphingomonadales</taxon>
        <taxon>Erythrobacteraceae</taxon>
        <taxon>Erythrobacter/Porphyrobacter group</taxon>
        <taxon>Erythrobacter</taxon>
    </lineage>
</organism>
<evidence type="ECO:0000256" key="2">
    <source>
        <dbReference type="SAM" id="SignalP"/>
    </source>
</evidence>
<sequence>MNRGAIITGLLAALLAAPALPQSAPANPNQPPPHTAPFPDLGSGESRTQRRASFEAGPELRRGFSAAHIREQQRRLDSALAALQPHVPGTPDAYVVTIALDSDPVFAREAREAGRVLAARYGAQARTLVLAGPDGVRDDAPHGSITALVLALSHIGTLMDASEDVLVLYTTSHGLDLGLAYHYGDSGYGILSPARLKAALEEAGIRRRVLILSACYSGVFVPALASPDTAILTAAASTRTSFGCAAENDWTFFGDALINRALRQPVSLDEAARMAGRSVAEWEIKARFLASLPQVSIGADAKGWLPQIEANIPRIASAPVGRPAFDPAAFTPPVRAGQK</sequence>
<dbReference type="RefSeq" id="WP_273675861.1">
    <property type="nucleotide sequence ID" value="NZ_JAQQXQ010000001.1"/>
</dbReference>
<dbReference type="Pfam" id="PF01650">
    <property type="entry name" value="Peptidase_C13"/>
    <property type="match status" value="1"/>
</dbReference>
<feature type="chain" id="PRO_5047412586" evidence="2">
    <location>
        <begin position="27"/>
        <end position="339"/>
    </location>
</feature>
<evidence type="ECO:0000313" key="3">
    <source>
        <dbReference type="EMBL" id="MDC8753485.1"/>
    </source>
</evidence>
<feature type="region of interest" description="Disordered" evidence="1">
    <location>
        <begin position="22"/>
        <end position="57"/>
    </location>
</feature>
<comment type="caution">
    <text evidence="3">The sequence shown here is derived from an EMBL/GenBank/DDBJ whole genome shotgun (WGS) entry which is preliminary data.</text>
</comment>